<dbReference type="PROSITE" id="PS51832">
    <property type="entry name" value="HD_GYP"/>
    <property type="match status" value="1"/>
</dbReference>
<dbReference type="Gene3D" id="3.40.50.2300">
    <property type="match status" value="1"/>
</dbReference>
<dbReference type="CDD" id="cd01949">
    <property type="entry name" value="GGDEF"/>
    <property type="match status" value="1"/>
</dbReference>
<feature type="domain" description="GGDEF" evidence="5">
    <location>
        <begin position="169"/>
        <end position="303"/>
    </location>
</feature>
<dbReference type="InterPro" id="IPR003607">
    <property type="entry name" value="HD/PDEase_dom"/>
</dbReference>
<evidence type="ECO:0000259" key="4">
    <source>
        <dbReference type="PROSITE" id="PS50110"/>
    </source>
</evidence>
<dbReference type="Gene3D" id="3.30.70.270">
    <property type="match status" value="1"/>
</dbReference>
<dbReference type="EMBL" id="JAANXD010000100">
    <property type="protein sequence ID" value="MBS1259570.1"/>
    <property type="molecule type" value="Genomic_DNA"/>
</dbReference>
<evidence type="ECO:0000256" key="2">
    <source>
        <dbReference type="ARBA" id="ARBA00034247"/>
    </source>
</evidence>
<feature type="modified residue" description="4-aspartylphosphate" evidence="3">
    <location>
        <position position="52"/>
    </location>
</feature>
<dbReference type="GO" id="GO:0043709">
    <property type="term" value="P:cell adhesion involved in single-species biofilm formation"/>
    <property type="evidence" value="ECO:0007669"/>
    <property type="project" value="TreeGrafter"/>
</dbReference>
<accession>A0A941W7V4</accession>
<dbReference type="GO" id="GO:0005886">
    <property type="term" value="C:plasma membrane"/>
    <property type="evidence" value="ECO:0007669"/>
    <property type="project" value="TreeGrafter"/>
</dbReference>
<feature type="domain" description="Response regulatory" evidence="4">
    <location>
        <begin position="2"/>
        <end position="119"/>
    </location>
</feature>
<dbReference type="PROSITE" id="PS50110">
    <property type="entry name" value="RESPONSE_REGULATORY"/>
    <property type="match status" value="1"/>
</dbReference>
<dbReference type="Pfam" id="PF13487">
    <property type="entry name" value="HD_5"/>
    <property type="match status" value="1"/>
</dbReference>
<comment type="catalytic activity">
    <reaction evidence="2">
        <text>2 GTP = 3',3'-c-di-GMP + 2 diphosphate</text>
        <dbReference type="Rhea" id="RHEA:24898"/>
        <dbReference type="ChEBI" id="CHEBI:33019"/>
        <dbReference type="ChEBI" id="CHEBI:37565"/>
        <dbReference type="ChEBI" id="CHEBI:58805"/>
        <dbReference type="EC" id="2.7.7.65"/>
    </reaction>
</comment>
<name>A0A941W7V4_9BACT</name>
<dbReference type="SUPFAM" id="SSF109604">
    <property type="entry name" value="HD-domain/PDEase-like"/>
    <property type="match status" value="1"/>
</dbReference>
<gene>
    <name evidence="7" type="ORF">MAG551_02643</name>
</gene>
<dbReference type="PANTHER" id="PTHR45138:SF9">
    <property type="entry name" value="DIGUANYLATE CYCLASE DGCM-RELATED"/>
    <property type="match status" value="1"/>
</dbReference>
<evidence type="ECO:0000259" key="5">
    <source>
        <dbReference type="PROSITE" id="PS50887"/>
    </source>
</evidence>
<dbReference type="InterPro" id="IPR050469">
    <property type="entry name" value="Diguanylate_Cyclase"/>
</dbReference>
<dbReference type="CDD" id="cd17574">
    <property type="entry name" value="REC_OmpR"/>
    <property type="match status" value="1"/>
</dbReference>
<evidence type="ECO:0000256" key="3">
    <source>
        <dbReference type="PROSITE-ProRule" id="PRU00169"/>
    </source>
</evidence>
<dbReference type="SUPFAM" id="SSF55073">
    <property type="entry name" value="Nucleotide cyclase"/>
    <property type="match status" value="1"/>
</dbReference>
<evidence type="ECO:0000313" key="8">
    <source>
        <dbReference type="Proteomes" id="UP000722750"/>
    </source>
</evidence>
<dbReference type="InterPro" id="IPR011006">
    <property type="entry name" value="CheY-like_superfamily"/>
</dbReference>
<evidence type="ECO:0000256" key="1">
    <source>
        <dbReference type="ARBA" id="ARBA00012528"/>
    </source>
</evidence>
<dbReference type="Pfam" id="PF00072">
    <property type="entry name" value="Response_reg"/>
    <property type="match status" value="1"/>
</dbReference>
<proteinExistence type="predicted"/>
<dbReference type="InterPro" id="IPR029787">
    <property type="entry name" value="Nucleotide_cyclase"/>
</dbReference>
<dbReference type="AlphaFoldDB" id="A0A941W7V4"/>
<dbReference type="PROSITE" id="PS50887">
    <property type="entry name" value="GGDEF"/>
    <property type="match status" value="1"/>
</dbReference>
<sequence length="539" mass="62042">MKVLIADDENISRRRLEKFLESMDYEVTSCKDGIEAWEAIQSENAPNLLILDWMMPGMDGLEICRKVRKLAREPYTFILLLTSKSEQDDIIKGMEAGADDYITKPFNKNELRVRLRAGKRIVELNEELLAVRNDLEKQAIHDGLTGLYNRNYMSEILDKEFPRTLRYQTDLSCLLLDLDYFKDVNDTFGHAFGDLVLREFANCLEQEARKIDIPFRYGGEEFLLLLPNTGIAGARNVAEKIRTACEKKTYDDGNNSTTVTVSIGIASVKQNQLLESKELIAFADKALYRAKTEGRNRVEVYMKEYYEQLKDGKSIDNKDFRYLKENLSLVLEKTKRASIESLKLLARDMSDDAYKQHNHYVGQYISLIGERLALPPSIIETFKRAATLHDNFKVLLRKNLKNKDKVLNTEEKIEIEDHPYMLSELIGLFDFFSNEKSILLYHHENFDGTGYPGGLKENEIPLGARIFTIADAIAVMLTERSYSKKLSPEEIIKELADNAGKQFDPWLISLFFDIIEKQKLLPVPIEVLTKAKERLREVS</sequence>
<organism evidence="7 8">
    <name type="scientific">Candidatus Scalindua arabica</name>
    <dbReference type="NCBI Taxonomy" id="1127984"/>
    <lineage>
        <taxon>Bacteria</taxon>
        <taxon>Pseudomonadati</taxon>
        <taxon>Planctomycetota</taxon>
        <taxon>Candidatus Brocadiia</taxon>
        <taxon>Candidatus Brocadiales</taxon>
        <taxon>Candidatus Scalinduaceae</taxon>
        <taxon>Candidatus Scalindua</taxon>
    </lineage>
</organism>
<reference evidence="7" key="1">
    <citation type="journal article" date="2021" name="ISME J.">
        <title>Fine-scale metabolic discontinuity in a stratified prokaryote microbiome of a Red Sea deep halocline.</title>
        <authorList>
            <person name="Michoud G."/>
            <person name="Ngugi D.K."/>
            <person name="Barozzi A."/>
            <person name="Merlino G."/>
            <person name="Calleja M.L."/>
            <person name="Delgado-Huertas A."/>
            <person name="Moran X.A.G."/>
            <person name="Daffonchio D."/>
        </authorList>
    </citation>
    <scope>NUCLEOTIDE SEQUENCE</scope>
    <source>
        <strain evidence="7">SuakinDeep_MAG55_1</strain>
    </source>
</reference>
<dbReference type="InterPro" id="IPR000160">
    <property type="entry name" value="GGDEF_dom"/>
</dbReference>
<dbReference type="SMART" id="SM00267">
    <property type="entry name" value="GGDEF"/>
    <property type="match status" value="1"/>
</dbReference>
<protein>
    <recommendedName>
        <fullName evidence="1">diguanylate cyclase</fullName>
        <ecNumber evidence="1">2.7.7.65</ecNumber>
    </recommendedName>
</protein>
<dbReference type="NCBIfam" id="TIGR00254">
    <property type="entry name" value="GGDEF"/>
    <property type="match status" value="1"/>
</dbReference>
<dbReference type="FunFam" id="3.30.70.270:FF:000001">
    <property type="entry name" value="Diguanylate cyclase domain protein"/>
    <property type="match status" value="1"/>
</dbReference>
<dbReference type="InterPro" id="IPR037522">
    <property type="entry name" value="HD_GYP_dom"/>
</dbReference>
<evidence type="ECO:0000313" key="7">
    <source>
        <dbReference type="EMBL" id="MBS1259570.1"/>
    </source>
</evidence>
<dbReference type="CDD" id="cd00077">
    <property type="entry name" value="HDc"/>
    <property type="match status" value="1"/>
</dbReference>
<dbReference type="GO" id="GO:0052621">
    <property type="term" value="F:diguanylate cyclase activity"/>
    <property type="evidence" value="ECO:0007669"/>
    <property type="project" value="UniProtKB-EC"/>
</dbReference>
<dbReference type="Gene3D" id="1.10.3210.10">
    <property type="entry name" value="Hypothetical protein af1432"/>
    <property type="match status" value="1"/>
</dbReference>
<comment type="caution">
    <text evidence="7">The sequence shown here is derived from an EMBL/GenBank/DDBJ whole genome shotgun (WGS) entry which is preliminary data.</text>
</comment>
<dbReference type="Proteomes" id="UP000722750">
    <property type="component" value="Unassembled WGS sequence"/>
</dbReference>
<dbReference type="PANTHER" id="PTHR45138">
    <property type="entry name" value="REGULATORY COMPONENTS OF SENSORY TRANSDUCTION SYSTEM"/>
    <property type="match status" value="1"/>
</dbReference>
<dbReference type="InterPro" id="IPR043128">
    <property type="entry name" value="Rev_trsase/Diguanyl_cyclase"/>
</dbReference>
<dbReference type="SMART" id="SM00448">
    <property type="entry name" value="REC"/>
    <property type="match status" value="1"/>
</dbReference>
<feature type="domain" description="HD-GYP" evidence="6">
    <location>
        <begin position="331"/>
        <end position="527"/>
    </location>
</feature>
<dbReference type="Pfam" id="PF00990">
    <property type="entry name" value="GGDEF"/>
    <property type="match status" value="1"/>
</dbReference>
<dbReference type="InterPro" id="IPR001789">
    <property type="entry name" value="Sig_transdc_resp-reg_receiver"/>
</dbReference>
<dbReference type="SUPFAM" id="SSF52172">
    <property type="entry name" value="CheY-like"/>
    <property type="match status" value="1"/>
</dbReference>
<dbReference type="EC" id="2.7.7.65" evidence="1"/>
<dbReference type="GO" id="GO:0000160">
    <property type="term" value="P:phosphorelay signal transduction system"/>
    <property type="evidence" value="ECO:0007669"/>
    <property type="project" value="InterPro"/>
</dbReference>
<keyword evidence="3" id="KW-0597">Phosphoprotein</keyword>
<dbReference type="GO" id="GO:1902201">
    <property type="term" value="P:negative regulation of bacterial-type flagellum-dependent cell motility"/>
    <property type="evidence" value="ECO:0007669"/>
    <property type="project" value="TreeGrafter"/>
</dbReference>
<evidence type="ECO:0000259" key="6">
    <source>
        <dbReference type="PROSITE" id="PS51832"/>
    </source>
</evidence>